<dbReference type="EMBL" id="JALJOU010000001">
    <property type="protein sequence ID" value="KAK9846422.1"/>
    <property type="molecule type" value="Genomic_DNA"/>
</dbReference>
<reference evidence="1 2" key="1">
    <citation type="journal article" date="2024" name="Nat. Commun.">
        <title>Phylogenomics reveals the evolutionary origins of lichenization in chlorophyte algae.</title>
        <authorList>
            <person name="Puginier C."/>
            <person name="Libourel C."/>
            <person name="Otte J."/>
            <person name="Skaloud P."/>
            <person name="Haon M."/>
            <person name="Grisel S."/>
            <person name="Petersen M."/>
            <person name="Berrin J.G."/>
            <person name="Delaux P.M."/>
            <person name="Dal Grande F."/>
            <person name="Keller J."/>
        </authorList>
    </citation>
    <scope>NUCLEOTIDE SEQUENCE [LARGE SCALE GENOMIC DNA]</scope>
    <source>
        <strain evidence="1 2">SAG 245.80</strain>
    </source>
</reference>
<accession>A0AAW1SJC6</accession>
<sequence length="265" mass="27191">MCLCSAATAFILYVRPLLRKAERATLACERAAQEMERACISFDKASEVLHSELPTTLDAMERASLEFDELGRSLNMLASPLRRLPARQHPRAEPSADGAKLGAGANIGAGVGLPLAGLSAVTASGIGAVSGAGEAGGQAMRRLAAELAVLTRALTPAMEGWRRRIGRLTASFEQAGHSRNAARLLAEQNAQDAQQWHEHNSALRYNQEGSASGSGSQVLDGAAVEPLAVAAAQGEALAGAAEAMAKAAGAAAAAAGGGRCSARIR</sequence>
<proteinExistence type="predicted"/>
<keyword evidence="2" id="KW-1185">Reference proteome</keyword>
<evidence type="ECO:0000313" key="2">
    <source>
        <dbReference type="Proteomes" id="UP001445335"/>
    </source>
</evidence>
<dbReference type="AlphaFoldDB" id="A0AAW1SJC6"/>
<comment type="caution">
    <text evidence="1">The sequence shown here is derived from an EMBL/GenBank/DDBJ whole genome shotgun (WGS) entry which is preliminary data.</text>
</comment>
<name>A0AAW1SJC6_9CHLO</name>
<evidence type="ECO:0000313" key="1">
    <source>
        <dbReference type="EMBL" id="KAK9846422.1"/>
    </source>
</evidence>
<gene>
    <name evidence="1" type="ORF">WJX81_003518</name>
</gene>
<dbReference type="Proteomes" id="UP001445335">
    <property type="component" value="Unassembled WGS sequence"/>
</dbReference>
<organism evidence="1 2">
    <name type="scientific">Elliptochloris bilobata</name>
    <dbReference type="NCBI Taxonomy" id="381761"/>
    <lineage>
        <taxon>Eukaryota</taxon>
        <taxon>Viridiplantae</taxon>
        <taxon>Chlorophyta</taxon>
        <taxon>core chlorophytes</taxon>
        <taxon>Trebouxiophyceae</taxon>
        <taxon>Trebouxiophyceae incertae sedis</taxon>
        <taxon>Elliptochloris clade</taxon>
        <taxon>Elliptochloris</taxon>
    </lineage>
</organism>
<protein>
    <submittedName>
        <fullName evidence="1">Uncharacterized protein</fullName>
    </submittedName>
</protein>